<evidence type="ECO:0000313" key="13">
    <source>
        <dbReference type="Proteomes" id="UP001497382"/>
    </source>
</evidence>
<dbReference type="SUPFAM" id="SSF74650">
    <property type="entry name" value="Galactose mutarotase-like"/>
    <property type="match status" value="1"/>
</dbReference>
<keyword evidence="13" id="KW-1185">Reference proteome</keyword>
<dbReference type="GO" id="GO:0004558">
    <property type="term" value="F:alpha-1,4-glucosidase activity"/>
    <property type="evidence" value="ECO:0007669"/>
    <property type="project" value="TreeGrafter"/>
</dbReference>
<dbReference type="PANTHER" id="PTHR22762:SF131">
    <property type="entry name" value="GLYCOSIDE HYDROLASE FAMILY 31 N-TERMINAL DOMAIN-CONTAINING PROTEIN"/>
    <property type="match status" value="1"/>
</dbReference>
<feature type="transmembrane region" description="Helical" evidence="10">
    <location>
        <begin position="21"/>
        <end position="43"/>
    </location>
</feature>
<dbReference type="GO" id="GO:0005975">
    <property type="term" value="P:carbohydrate metabolic process"/>
    <property type="evidence" value="ECO:0007669"/>
    <property type="project" value="InterPro"/>
</dbReference>
<proteinExistence type="inferred from homology"/>
<evidence type="ECO:0000256" key="4">
    <source>
        <dbReference type="ARBA" id="ARBA00023136"/>
    </source>
</evidence>
<comment type="caution">
    <text evidence="8">Lacks conserved residue(s) required for the propagation of feature annotation.</text>
</comment>
<keyword evidence="7 9" id="KW-0326">Glycosidase</keyword>
<dbReference type="Proteomes" id="UP001497382">
    <property type="component" value="Unassembled WGS sequence"/>
</dbReference>
<reference evidence="12 13" key="1">
    <citation type="submission" date="2024-04" db="EMBL/GenBank/DDBJ databases">
        <authorList>
            <person name="Rising A."/>
            <person name="Reimegard J."/>
            <person name="Sonavane S."/>
            <person name="Akerstrom W."/>
            <person name="Nylinder S."/>
            <person name="Hedman E."/>
            <person name="Kallberg Y."/>
        </authorList>
    </citation>
    <scope>NUCLEOTIDE SEQUENCE [LARGE SCALE GENOMIC DNA]</scope>
</reference>
<feature type="domain" description="P-type" evidence="11">
    <location>
        <begin position="64"/>
        <end position="116"/>
    </location>
</feature>
<dbReference type="SUPFAM" id="SSF51011">
    <property type="entry name" value="Glycosyl hydrolase domain"/>
    <property type="match status" value="1"/>
</dbReference>
<dbReference type="Gene3D" id="3.20.20.80">
    <property type="entry name" value="Glycosidases"/>
    <property type="match status" value="1"/>
</dbReference>
<dbReference type="InterPro" id="IPR030458">
    <property type="entry name" value="Glyco_hydro_31_AS"/>
</dbReference>
<dbReference type="InterPro" id="IPR000519">
    <property type="entry name" value="P_trefoil_dom"/>
</dbReference>
<dbReference type="SUPFAM" id="SSF57492">
    <property type="entry name" value="Trefoil"/>
    <property type="match status" value="1"/>
</dbReference>
<evidence type="ECO:0000256" key="5">
    <source>
        <dbReference type="ARBA" id="ARBA00023157"/>
    </source>
</evidence>
<dbReference type="Pfam" id="PF00088">
    <property type="entry name" value="Trefoil"/>
    <property type="match status" value="1"/>
</dbReference>
<evidence type="ECO:0000259" key="11">
    <source>
        <dbReference type="PROSITE" id="PS51448"/>
    </source>
</evidence>
<dbReference type="InterPro" id="IPR017853">
    <property type="entry name" value="GH"/>
</dbReference>
<dbReference type="InterPro" id="IPR048395">
    <property type="entry name" value="Glyco_hydro_31_C"/>
</dbReference>
<dbReference type="AlphaFoldDB" id="A0AAV1ZSZ1"/>
<dbReference type="PROSITE" id="PS00129">
    <property type="entry name" value="GLYCOSYL_HYDROL_F31_1"/>
    <property type="match status" value="1"/>
</dbReference>
<comment type="similarity">
    <text evidence="2 9">Belongs to the glycosyl hydrolase 31 family.</text>
</comment>
<keyword evidence="10" id="KW-1133">Transmembrane helix</keyword>
<dbReference type="PROSITE" id="PS00025">
    <property type="entry name" value="P_TREFOIL_1"/>
    <property type="match status" value="1"/>
</dbReference>
<dbReference type="InterPro" id="IPR011013">
    <property type="entry name" value="Gal_mutarotase_sf_dom"/>
</dbReference>
<evidence type="ECO:0000313" key="12">
    <source>
        <dbReference type="EMBL" id="CAL1274832.1"/>
    </source>
</evidence>
<evidence type="ECO:0000256" key="3">
    <source>
        <dbReference type="ARBA" id="ARBA00022801"/>
    </source>
</evidence>
<dbReference type="Gene3D" id="2.60.40.1760">
    <property type="entry name" value="glycosyl hydrolase (family 31)"/>
    <property type="match status" value="1"/>
</dbReference>
<name>A0AAV1ZSZ1_9ARAC</name>
<accession>A0AAV1ZSZ1</accession>
<dbReference type="Pfam" id="PF21365">
    <property type="entry name" value="Glyco_hydro_31_3rd"/>
    <property type="match status" value="1"/>
</dbReference>
<dbReference type="Pfam" id="PF01055">
    <property type="entry name" value="Glyco_hydro_31_2nd"/>
    <property type="match status" value="1"/>
</dbReference>
<keyword evidence="10" id="KW-0812">Transmembrane</keyword>
<dbReference type="PROSITE" id="PS51448">
    <property type="entry name" value="P_TREFOIL_2"/>
    <property type="match status" value="1"/>
</dbReference>
<keyword evidence="5" id="KW-1015">Disulfide bond</keyword>
<dbReference type="InterPro" id="IPR017957">
    <property type="entry name" value="P_trefoil_CS"/>
</dbReference>
<evidence type="ECO:0000256" key="7">
    <source>
        <dbReference type="ARBA" id="ARBA00023295"/>
    </source>
</evidence>
<evidence type="ECO:0000256" key="10">
    <source>
        <dbReference type="SAM" id="Phobius"/>
    </source>
</evidence>
<dbReference type="GO" id="GO:0030246">
    <property type="term" value="F:carbohydrate binding"/>
    <property type="evidence" value="ECO:0007669"/>
    <property type="project" value="InterPro"/>
</dbReference>
<dbReference type="CDD" id="cd14752">
    <property type="entry name" value="GH31_N"/>
    <property type="match status" value="1"/>
</dbReference>
<dbReference type="EMBL" id="CAXIEN010000080">
    <property type="protein sequence ID" value="CAL1274832.1"/>
    <property type="molecule type" value="Genomic_DNA"/>
</dbReference>
<dbReference type="Pfam" id="PF13802">
    <property type="entry name" value="Gal_mutarotas_2"/>
    <property type="match status" value="1"/>
</dbReference>
<dbReference type="InterPro" id="IPR025887">
    <property type="entry name" value="Glyco_hydro_31_N_dom"/>
</dbReference>
<evidence type="ECO:0000256" key="1">
    <source>
        <dbReference type="ARBA" id="ARBA00004308"/>
    </source>
</evidence>
<dbReference type="CDD" id="cd06602">
    <property type="entry name" value="GH31_MGAM_SI_GAA"/>
    <property type="match status" value="1"/>
</dbReference>
<dbReference type="Gene3D" id="2.60.40.1180">
    <property type="entry name" value="Golgi alpha-mannosidase II"/>
    <property type="match status" value="2"/>
</dbReference>
<keyword evidence="3 9" id="KW-0378">Hydrolase</keyword>
<dbReference type="CDD" id="cd00111">
    <property type="entry name" value="Trefoil"/>
    <property type="match status" value="1"/>
</dbReference>
<gene>
    <name evidence="12" type="ORF">LARSCL_LOCUS7732</name>
</gene>
<evidence type="ECO:0000256" key="2">
    <source>
        <dbReference type="ARBA" id="ARBA00007806"/>
    </source>
</evidence>
<comment type="subcellular location">
    <subcellularLocation>
        <location evidence="1">Endomembrane system</location>
    </subcellularLocation>
</comment>
<dbReference type="GO" id="GO:0012505">
    <property type="term" value="C:endomembrane system"/>
    <property type="evidence" value="ECO:0007669"/>
    <property type="project" value="UniProtKB-SubCell"/>
</dbReference>
<organism evidence="12 13">
    <name type="scientific">Larinioides sclopetarius</name>
    <dbReference type="NCBI Taxonomy" id="280406"/>
    <lineage>
        <taxon>Eukaryota</taxon>
        <taxon>Metazoa</taxon>
        <taxon>Ecdysozoa</taxon>
        <taxon>Arthropoda</taxon>
        <taxon>Chelicerata</taxon>
        <taxon>Arachnida</taxon>
        <taxon>Araneae</taxon>
        <taxon>Araneomorphae</taxon>
        <taxon>Entelegynae</taxon>
        <taxon>Araneoidea</taxon>
        <taxon>Araneidae</taxon>
        <taxon>Larinioides</taxon>
    </lineage>
</organism>
<dbReference type="Gene3D" id="4.10.110.10">
    <property type="entry name" value="Spasmolytic Protein, domain 1"/>
    <property type="match status" value="1"/>
</dbReference>
<keyword evidence="4 10" id="KW-0472">Membrane</keyword>
<dbReference type="PANTHER" id="PTHR22762">
    <property type="entry name" value="ALPHA-GLUCOSIDASE"/>
    <property type="match status" value="1"/>
</dbReference>
<dbReference type="InterPro" id="IPR013780">
    <property type="entry name" value="Glyco_hydro_b"/>
</dbReference>
<comment type="caution">
    <text evidence="12">The sequence shown here is derived from an EMBL/GenBank/DDBJ whole genome shotgun (WGS) entry which is preliminary data.</text>
</comment>
<dbReference type="SUPFAM" id="SSF51445">
    <property type="entry name" value="(Trans)glycosidases"/>
    <property type="match status" value="1"/>
</dbReference>
<evidence type="ECO:0000256" key="9">
    <source>
        <dbReference type="RuleBase" id="RU361185"/>
    </source>
</evidence>
<keyword evidence="6" id="KW-0325">Glycoprotein</keyword>
<evidence type="ECO:0000256" key="6">
    <source>
        <dbReference type="ARBA" id="ARBA00023180"/>
    </source>
</evidence>
<protein>
    <recommendedName>
        <fullName evidence="11">P-type domain-containing protein</fullName>
    </recommendedName>
</protein>
<dbReference type="InterPro" id="IPR044913">
    <property type="entry name" value="P_trefoil_dom_sf"/>
</dbReference>
<evidence type="ECO:0000256" key="8">
    <source>
        <dbReference type="PROSITE-ProRule" id="PRU00779"/>
    </source>
</evidence>
<sequence>MKDKIDDDLILLIPEKNQRKCVPLLWILVIVLFGLCFFSIVFWHQKCIEIQFNEVIMTKSYSSPVCAGISDLDKFDCHPDDYTSELSCLQRGCCYQAKEENMTFPPLNVPYCFYPSNYDGYKLQNITKDSRHITADLKRSSLSGFPNDVLHLHLVITFIDDNVLRIKITDPNAARFEVPIPINDGLKQLNKPNYVVSIDSQTGQLTITRNSSGAIVFKTSLSQMVYSDQFLQLSSYLPSPYIYGIGEHYGSFLRNVNWTRLTLFNTDKEPTPNYPLYGSQPFYLSLEEDGNANGVFLFNSNAMDVILQPTPAITFRPIGGVFDFFIMLGPSPANVIQQFTGIVGRPFLPPYWSLGFHLCRYGYNSVNQTRETMQRNLNAGIPLDVQWNDIDYMDKFKDFTYDKDKFAGLPEFVEELHSNGMHYVVITDPGISSSEKPGTYPPFDDGLKADLFLKNPNDSLFIGKVWTDGGTVFPDFSHPNATNYWSKQLTDFHSQVKVDGLWIDMNEPSNVIDGGVGGCIKSSFEDPPYLPGGNNPLRHRTACMTSKHYKTIHYNEHNLMGYREAAATNLALKKIRQKRPFVISRASFLGQGVHSGHWSGDISSTWDDMRYSIPSILNFNLYGVPMVGSDICGFNFNTTVPLCARWQSLGAFYPFSRNHNDASAVDQDPASLGSTVIAATKKSLEVRYVLLPYLYSLFVRSHIYGDTVARPLFFEYPQDKNTYSIDEQFLLGPAFMVMPVLYENAVNVTAYFPKGRWYDGDGRLIQSAGEKILIQVPLTDIAIAYRGGYVLPLKIPANNTAFSRKNSFVLLCTLDENLQANGELYWDDGDSLDSYTDGKYNHIKFALKNNTLSSTVVNKGYNDSMIMNMIQMTGIDKSPKTVSVNGRNCSEVPATKTLGVNVFSSIKMRKILDENTLKHQFCKYQPFDKGFTIVMDAISLLSPINIVWK</sequence>
<dbReference type="InterPro" id="IPR000322">
    <property type="entry name" value="Glyco_hydro_31_TIM"/>
</dbReference>